<name>A0A9N9B4D5_9GLOM</name>
<evidence type="ECO:0000313" key="3">
    <source>
        <dbReference type="EMBL" id="CAG8551104.1"/>
    </source>
</evidence>
<protein>
    <submittedName>
        <fullName evidence="3">5404_t:CDS:1</fullName>
    </submittedName>
</protein>
<dbReference type="EMBL" id="CAJVPK010000813">
    <property type="protein sequence ID" value="CAG8551104.1"/>
    <property type="molecule type" value="Genomic_DNA"/>
</dbReference>
<proteinExistence type="predicted"/>
<dbReference type="GO" id="GO:0017111">
    <property type="term" value="F:ribonucleoside triphosphate phosphatase activity"/>
    <property type="evidence" value="ECO:0007669"/>
    <property type="project" value="TreeGrafter"/>
</dbReference>
<keyword evidence="4" id="KW-1185">Reference proteome</keyword>
<sequence>MSTNTKNEGSEGSEGSEANDTDGLLSGRREVDEESQTLKKERRNLILGFLVIFMILIMLLGTLIGIIMIFPNYHVPIIYSNGTHTFRSTVLLISFDGFRADYLNRNATPYISEFINNGIKAEYMRPSFPSNTFPNHYTIVTGLYPESHGIIDNVFYDTVLNDTFYYTDPKRSFDSKWWGGEPVIKDGQKSGVSQWVGSSSVIKGISPTYHYPFNLSLTTQEKVSQVMNWLDLPFDERPTFLATYTNQVDSAGHTFGPDSLMEINEALFQVDNFVREMMAGLAKRNLTDIVNVSDHGMTTSIPDKIINLENYINISKVYPVVGYPLAEIRPYLDSEIQNIYTDLKNASIGQSWDCYKSDEIPSKYHFSTNTSSSISSPRIAPIYCLPPLGGGFINNRDFENETIPNGTHGYDNYLSDMRAIFLASEVYNIISRILHLCPVPNNGTLVVVEVVMVEVVVIELIVVIAMIVMIVMIGLIELIALIVGSLQYR</sequence>
<evidence type="ECO:0000313" key="4">
    <source>
        <dbReference type="Proteomes" id="UP000789706"/>
    </source>
</evidence>
<dbReference type="Proteomes" id="UP000789706">
    <property type="component" value="Unassembled WGS sequence"/>
</dbReference>
<dbReference type="SUPFAM" id="SSF53649">
    <property type="entry name" value="Alkaline phosphatase-like"/>
    <property type="match status" value="1"/>
</dbReference>
<dbReference type="PANTHER" id="PTHR10151:SF120">
    <property type="entry name" value="BIS(5'-ADENOSYL)-TRIPHOSPHATASE"/>
    <property type="match status" value="1"/>
</dbReference>
<keyword evidence="2" id="KW-0472">Membrane</keyword>
<accession>A0A9N9B4D5</accession>
<dbReference type="GO" id="GO:0047429">
    <property type="term" value="F:nucleoside triphosphate diphosphatase activity"/>
    <property type="evidence" value="ECO:0007669"/>
    <property type="project" value="TreeGrafter"/>
</dbReference>
<comment type="caution">
    <text evidence="3">The sequence shown here is derived from an EMBL/GenBank/DDBJ whole genome shotgun (WGS) entry which is preliminary data.</text>
</comment>
<keyword evidence="2" id="KW-0812">Transmembrane</keyword>
<dbReference type="OrthoDB" id="415411at2759"/>
<feature type="transmembrane region" description="Helical" evidence="2">
    <location>
        <begin position="460"/>
        <end position="483"/>
    </location>
</feature>
<dbReference type="InterPro" id="IPR017850">
    <property type="entry name" value="Alkaline_phosphatase_core_sf"/>
</dbReference>
<feature type="region of interest" description="Disordered" evidence="1">
    <location>
        <begin position="1"/>
        <end position="35"/>
    </location>
</feature>
<dbReference type="InterPro" id="IPR002591">
    <property type="entry name" value="Phosphodiest/P_Trfase"/>
</dbReference>
<dbReference type="PANTHER" id="PTHR10151">
    <property type="entry name" value="ECTONUCLEOTIDE PYROPHOSPHATASE/PHOSPHODIESTERASE"/>
    <property type="match status" value="1"/>
</dbReference>
<dbReference type="GO" id="GO:0009141">
    <property type="term" value="P:nucleoside triphosphate metabolic process"/>
    <property type="evidence" value="ECO:0007669"/>
    <property type="project" value="TreeGrafter"/>
</dbReference>
<dbReference type="CDD" id="cd16018">
    <property type="entry name" value="Enpp"/>
    <property type="match status" value="1"/>
</dbReference>
<evidence type="ECO:0000256" key="2">
    <source>
        <dbReference type="SAM" id="Phobius"/>
    </source>
</evidence>
<dbReference type="Pfam" id="PF01663">
    <property type="entry name" value="Phosphodiest"/>
    <property type="match status" value="1"/>
</dbReference>
<organism evidence="3 4">
    <name type="scientific">Diversispora eburnea</name>
    <dbReference type="NCBI Taxonomy" id="1213867"/>
    <lineage>
        <taxon>Eukaryota</taxon>
        <taxon>Fungi</taxon>
        <taxon>Fungi incertae sedis</taxon>
        <taxon>Mucoromycota</taxon>
        <taxon>Glomeromycotina</taxon>
        <taxon>Glomeromycetes</taxon>
        <taxon>Diversisporales</taxon>
        <taxon>Diversisporaceae</taxon>
        <taxon>Diversispora</taxon>
    </lineage>
</organism>
<evidence type="ECO:0000256" key="1">
    <source>
        <dbReference type="SAM" id="MobiDB-lite"/>
    </source>
</evidence>
<dbReference type="Gene3D" id="3.30.1360.180">
    <property type="match status" value="1"/>
</dbReference>
<dbReference type="AlphaFoldDB" id="A0A9N9B4D5"/>
<keyword evidence="2" id="KW-1133">Transmembrane helix</keyword>
<feature type="transmembrane region" description="Helical" evidence="2">
    <location>
        <begin position="45"/>
        <end position="70"/>
    </location>
</feature>
<reference evidence="3" key="1">
    <citation type="submission" date="2021-06" db="EMBL/GenBank/DDBJ databases">
        <authorList>
            <person name="Kallberg Y."/>
            <person name="Tangrot J."/>
            <person name="Rosling A."/>
        </authorList>
    </citation>
    <scope>NUCLEOTIDE SEQUENCE</scope>
    <source>
        <strain evidence="3">AZ414A</strain>
    </source>
</reference>
<dbReference type="Gene3D" id="3.40.720.10">
    <property type="entry name" value="Alkaline Phosphatase, subunit A"/>
    <property type="match status" value="1"/>
</dbReference>
<gene>
    <name evidence="3" type="ORF">DEBURN_LOCUS7102</name>
</gene>